<feature type="binding site" evidence="2">
    <location>
        <position position="423"/>
    </location>
    <ligand>
        <name>Fe cation</name>
        <dbReference type="ChEBI" id="CHEBI:24875"/>
    </ligand>
</feature>
<dbReference type="PROSITE" id="PS00508">
    <property type="entry name" value="NI_HGENASE_L_2"/>
    <property type="match status" value="1"/>
</dbReference>
<feature type="binding site" evidence="2">
    <location>
        <position position="63"/>
    </location>
    <ligand>
        <name>Ni(2+)</name>
        <dbReference type="ChEBI" id="CHEBI:49786"/>
    </ligand>
</feature>
<evidence type="ECO:0000256" key="1">
    <source>
        <dbReference type="ARBA" id="ARBA00023002"/>
    </source>
</evidence>
<sequence length="434" mass="47456">MSRETITIDHLYRVEGHGGIQVTVDETGITSCQMEIFEGARFYEVLLKGKRAEDAPGIVCRVCSICSAGHTLCSIMALEDTLSMSVSDEVEGFRDLLNLGQFIESHALHLFALAAPDYLGDSSILGMAERFPEEVRKGLEIKRIGNLVQEVVGGRAIHPVNMLVGGLGRRPAVAQMQSLHAELMKALELALSLEGFIATLENPEMGLEDPIFVALRAPGDRYQLRGNALAATGFEDIPVREFKTRVNEKVMRHTTAKQSFYAKQPFMVGAVSRLVHNGERLSGEAGRLRDALFPANPLALHNNAAQYIELIWTLEEAVSLCAQLTSSVPLVRSEAALGFSGEQSGFAALEVPRGTLYHYYSVGGDGLLTDADIITPTAQNLAHVERDFTDCVANWLGDEGRTQQTLRSHLEMIARAYDPCISCSTHLVNLNCEV</sequence>
<keyword evidence="2" id="KW-0479">Metal-binding</keyword>
<dbReference type="InterPro" id="IPR029014">
    <property type="entry name" value="NiFe-Hase_large"/>
</dbReference>
<accession>A0A1S7LEI4</accession>
<dbReference type="SUPFAM" id="SSF56762">
    <property type="entry name" value="HydB/Nqo4-like"/>
    <property type="match status" value="1"/>
</dbReference>
<feature type="binding site" evidence="2">
    <location>
        <position position="420"/>
    </location>
    <ligand>
        <name>Ni(2+)</name>
        <dbReference type="ChEBI" id="CHEBI:49786"/>
    </ligand>
</feature>
<dbReference type="InterPro" id="IPR001501">
    <property type="entry name" value="Ni-dep_hyd_lsu"/>
</dbReference>
<feature type="binding site" evidence="2">
    <location>
        <position position="373"/>
    </location>
    <ligand>
        <name>Mg(2+)</name>
        <dbReference type="ChEBI" id="CHEBI:18420"/>
    </ligand>
</feature>
<reference evidence="3" key="1">
    <citation type="submission" date="2015-04" db="EMBL/GenBank/DDBJ databases">
        <authorList>
            <person name="Syromyatnikov M.Y."/>
            <person name="Popov V.N."/>
        </authorList>
    </citation>
    <scope>NUCLEOTIDE SEQUENCE</scope>
    <source>
        <strain evidence="3">MO-1</strain>
    </source>
</reference>
<keyword evidence="2" id="KW-0533">Nickel</keyword>
<dbReference type="GO" id="GO:0016151">
    <property type="term" value="F:nickel cation binding"/>
    <property type="evidence" value="ECO:0007669"/>
    <property type="project" value="InterPro"/>
</dbReference>
<dbReference type="AlphaFoldDB" id="A0A1S7LEI4"/>
<comment type="cofactor">
    <cofactor evidence="2">
        <name>Fe cation</name>
        <dbReference type="ChEBI" id="CHEBI:24875"/>
    </cofactor>
</comment>
<gene>
    <name evidence="3" type="ORF">MAGMO_0311</name>
</gene>
<dbReference type="EC" id="1.12.98.1" evidence="3"/>
<protein>
    <submittedName>
        <fullName evidence="3">Putative Nickel-dependent hydrogenase large subunit</fullName>
        <ecNumber evidence="3">1.12.98.1</ecNumber>
    </submittedName>
</protein>
<keyword evidence="2" id="KW-0408">Iron</keyword>
<dbReference type="Pfam" id="PF00374">
    <property type="entry name" value="NiFeSe_Hases"/>
    <property type="match status" value="2"/>
</dbReference>
<evidence type="ECO:0000313" key="3">
    <source>
        <dbReference type="EMBL" id="CRH04524.1"/>
    </source>
</evidence>
<feature type="binding site" evidence="2">
    <location>
        <position position="426"/>
    </location>
    <ligand>
        <name>Mg(2+)</name>
        <dbReference type="ChEBI" id="CHEBI:18420"/>
    </ligand>
</feature>
<feature type="binding site" evidence="2">
    <location>
        <position position="66"/>
    </location>
    <ligand>
        <name>Fe cation</name>
        <dbReference type="ChEBI" id="CHEBI:24875"/>
    </ligand>
</feature>
<dbReference type="EMBL" id="LO017727">
    <property type="protein sequence ID" value="CRH04524.1"/>
    <property type="molecule type" value="Genomic_DNA"/>
</dbReference>
<keyword evidence="2" id="KW-0460">Magnesium</keyword>
<feature type="binding site" evidence="2">
    <location>
        <position position="66"/>
    </location>
    <ligand>
        <name>Ni(2+)</name>
        <dbReference type="ChEBI" id="CHEBI:49786"/>
    </ligand>
</feature>
<name>A0A1S7LEI4_MAGMO</name>
<evidence type="ECO:0000256" key="2">
    <source>
        <dbReference type="PIRSR" id="PIRSR601501-1"/>
    </source>
</evidence>
<dbReference type="GO" id="GO:0050454">
    <property type="term" value="F:coenzyme F420 hydrogenase activity"/>
    <property type="evidence" value="ECO:0007669"/>
    <property type="project" value="UniProtKB-EC"/>
</dbReference>
<feature type="binding site" evidence="2">
    <location>
        <position position="44"/>
    </location>
    <ligand>
        <name>Mg(2+)</name>
        <dbReference type="ChEBI" id="CHEBI:18420"/>
    </ligand>
</feature>
<proteinExistence type="predicted"/>
<keyword evidence="1 3" id="KW-0560">Oxidoreductase</keyword>
<dbReference type="PANTHER" id="PTHR43600">
    <property type="entry name" value="COENZYME F420 HYDROGENASE, SUBUNIT ALPHA"/>
    <property type="match status" value="1"/>
</dbReference>
<dbReference type="Gene3D" id="1.10.645.10">
    <property type="entry name" value="Cytochrome-c3 Hydrogenase, chain B"/>
    <property type="match status" value="1"/>
</dbReference>
<organism evidence="3">
    <name type="scientific">Magnetococcus massalia (strain MO-1)</name>
    <dbReference type="NCBI Taxonomy" id="451514"/>
    <lineage>
        <taxon>Bacteria</taxon>
        <taxon>Pseudomonadati</taxon>
        <taxon>Pseudomonadota</taxon>
        <taxon>Magnetococcia</taxon>
        <taxon>Magnetococcales</taxon>
        <taxon>Magnetococcaceae</taxon>
        <taxon>Magnetococcus</taxon>
    </lineage>
</organism>
<comment type="cofactor">
    <cofactor evidence="2">
        <name>Ni(2+)</name>
        <dbReference type="ChEBI" id="CHEBI:49786"/>
    </cofactor>
</comment>
<dbReference type="PANTHER" id="PTHR43600:SF4">
    <property type="entry name" value="CYTOSOLIC NIFE-HYDROGENASE, ALPHA SUBUNIT"/>
    <property type="match status" value="1"/>
</dbReference>
<dbReference type="InterPro" id="IPR018194">
    <property type="entry name" value="Ni-dep_hyd_lsu_Ni_BS"/>
</dbReference>
<dbReference type="GO" id="GO:0008901">
    <property type="term" value="F:ferredoxin hydrogenase activity"/>
    <property type="evidence" value="ECO:0007669"/>
    <property type="project" value="InterPro"/>
</dbReference>